<reference evidence="4 5" key="1">
    <citation type="submission" date="2009-06" db="EMBL/GenBank/DDBJ databases">
        <title>Complete sequence of Thermotogales bacterium TBF 19.5.1.</title>
        <authorList>
            <consortium name="US DOE Joint Genome Institute"/>
            <person name="Lucas S."/>
            <person name="Copeland A."/>
            <person name="Lapidus A."/>
            <person name="Glavina del Rio T."/>
            <person name="Tice H."/>
            <person name="Bruce D."/>
            <person name="Goodwin L."/>
            <person name="Pitluck S."/>
            <person name="Chertkov O."/>
            <person name="Brettin T."/>
            <person name="Detter J.C."/>
            <person name="Han C."/>
            <person name="Schmutz J."/>
            <person name="Larimer F."/>
            <person name="Land M."/>
            <person name="Hauser L."/>
            <person name="Kyrpides N."/>
            <person name="Ovchinnikova G."/>
            <person name="Noll K."/>
        </authorList>
    </citation>
    <scope>NUCLEOTIDE SEQUENCE [LARGE SCALE GENOMIC DNA]</scope>
    <source>
        <strain evidence="5">ATCC BAA-1733 / DSM 21960 / TBF 19.5.1</strain>
    </source>
</reference>
<dbReference type="PANTHER" id="PTHR44591:SF3">
    <property type="entry name" value="RESPONSE REGULATORY DOMAIN-CONTAINING PROTEIN"/>
    <property type="match status" value="1"/>
</dbReference>
<keyword evidence="1 2" id="KW-0597">Phosphoprotein</keyword>
<protein>
    <submittedName>
        <fullName evidence="4">Response regulator receiver protein</fullName>
    </submittedName>
</protein>
<dbReference type="eggNOG" id="COG2204">
    <property type="taxonomic scope" value="Bacteria"/>
</dbReference>
<dbReference type="Gene3D" id="3.40.50.2300">
    <property type="match status" value="1"/>
</dbReference>
<dbReference type="Gene3D" id="1.25.40.10">
    <property type="entry name" value="Tetratricopeptide repeat domain"/>
    <property type="match status" value="1"/>
</dbReference>
<dbReference type="eggNOG" id="COG0457">
    <property type="taxonomic scope" value="Bacteria"/>
</dbReference>
<proteinExistence type="predicted"/>
<evidence type="ECO:0000313" key="5">
    <source>
        <dbReference type="Proteomes" id="UP000002382"/>
    </source>
</evidence>
<evidence type="ECO:0000259" key="3">
    <source>
        <dbReference type="PROSITE" id="PS50110"/>
    </source>
</evidence>
<dbReference type="InterPro" id="IPR050595">
    <property type="entry name" value="Bact_response_regulator"/>
</dbReference>
<sequence>MMAKIFVIDNTLSIRRLMKDILEREGYEVESFATAEEALHEIEKNEPDLVMVDLRLPSMDGITFIKTLEENGFIFPIVVVSDITSPEAITEAFRHGICDFISKPFSPEEIGSAVERCIKNDESLQKRAREIERMLEKSDFRRALKHISKLFSDFPNSAYPHFLYALALKESRRGEAIRHLKAALALEPGFMRAKNELEKLENSGDGEK</sequence>
<dbReference type="CDD" id="cd00156">
    <property type="entry name" value="REC"/>
    <property type="match status" value="1"/>
</dbReference>
<dbReference type="AlphaFoldDB" id="C5CDS8"/>
<feature type="modified residue" description="4-aspartylphosphate" evidence="2">
    <location>
        <position position="53"/>
    </location>
</feature>
<gene>
    <name evidence="4" type="ordered locus">Kole_0372</name>
</gene>
<keyword evidence="5" id="KW-1185">Reference proteome</keyword>
<dbReference type="InterPro" id="IPR001789">
    <property type="entry name" value="Sig_transdc_resp-reg_receiver"/>
</dbReference>
<dbReference type="SUPFAM" id="SSF52172">
    <property type="entry name" value="CheY-like"/>
    <property type="match status" value="1"/>
</dbReference>
<dbReference type="PANTHER" id="PTHR44591">
    <property type="entry name" value="STRESS RESPONSE REGULATOR PROTEIN 1"/>
    <property type="match status" value="1"/>
</dbReference>
<dbReference type="SMART" id="SM00448">
    <property type="entry name" value="REC"/>
    <property type="match status" value="1"/>
</dbReference>
<dbReference type="Proteomes" id="UP000002382">
    <property type="component" value="Chromosome"/>
</dbReference>
<dbReference type="GO" id="GO:0000160">
    <property type="term" value="P:phosphorelay signal transduction system"/>
    <property type="evidence" value="ECO:0007669"/>
    <property type="project" value="InterPro"/>
</dbReference>
<feature type="domain" description="Response regulatory" evidence="3">
    <location>
        <begin position="4"/>
        <end position="118"/>
    </location>
</feature>
<dbReference type="InterPro" id="IPR011006">
    <property type="entry name" value="CheY-like_superfamily"/>
</dbReference>
<dbReference type="EMBL" id="CP001634">
    <property type="protein sequence ID" value="ACR79097.1"/>
    <property type="molecule type" value="Genomic_DNA"/>
</dbReference>
<reference evidence="4 5" key="2">
    <citation type="journal article" date="2011" name="J. Bacteriol.">
        <title>Genome Sequence of Kosmotoga olearia Strain TBF 19.5.1, a Thermophilic Bacterium with a Wide Growth Temperature Range, Isolated from the Troll B Oil Platform in the North Sea.</title>
        <authorList>
            <person name="Swithers K.S."/>
            <person name="Dipippo J.L."/>
            <person name="Bruce D.C."/>
            <person name="Detter C."/>
            <person name="Tapia R."/>
            <person name="Han S."/>
            <person name="Goodwin L.A."/>
            <person name="Han J."/>
            <person name="Woyke T."/>
            <person name="Pitluck S."/>
            <person name="Pennacchio L."/>
            <person name="Nolan M."/>
            <person name="Mikhailova N."/>
            <person name="Land M.L."/>
            <person name="Nesbo C.L."/>
            <person name="Gogarten J.P."/>
            <person name="Noll K.M."/>
        </authorList>
    </citation>
    <scope>NUCLEOTIDE SEQUENCE [LARGE SCALE GENOMIC DNA]</scope>
    <source>
        <strain evidence="5">ATCC BAA-1733 / DSM 21960 / TBF 19.5.1</strain>
    </source>
</reference>
<dbReference type="STRING" id="521045.Kole_0372"/>
<evidence type="ECO:0000313" key="4">
    <source>
        <dbReference type="EMBL" id="ACR79097.1"/>
    </source>
</evidence>
<dbReference type="KEGG" id="kol:Kole_0372"/>
<dbReference type="HOGENOM" id="CLU_000445_69_6_0"/>
<dbReference type="SUPFAM" id="SSF48452">
    <property type="entry name" value="TPR-like"/>
    <property type="match status" value="1"/>
</dbReference>
<organism evidence="4 5">
    <name type="scientific">Kosmotoga olearia (strain ATCC BAA-1733 / DSM 21960 / TBF 19.5.1)</name>
    <dbReference type="NCBI Taxonomy" id="521045"/>
    <lineage>
        <taxon>Bacteria</taxon>
        <taxon>Thermotogati</taxon>
        <taxon>Thermotogota</taxon>
        <taxon>Thermotogae</taxon>
        <taxon>Kosmotogales</taxon>
        <taxon>Kosmotogaceae</taxon>
        <taxon>Kosmotoga</taxon>
    </lineage>
</organism>
<dbReference type="InterPro" id="IPR011990">
    <property type="entry name" value="TPR-like_helical_dom_sf"/>
</dbReference>
<accession>C5CDS8</accession>
<dbReference type="Pfam" id="PF00072">
    <property type="entry name" value="Response_reg"/>
    <property type="match status" value="1"/>
</dbReference>
<evidence type="ECO:0000256" key="2">
    <source>
        <dbReference type="PROSITE-ProRule" id="PRU00169"/>
    </source>
</evidence>
<evidence type="ECO:0000256" key="1">
    <source>
        <dbReference type="ARBA" id="ARBA00022553"/>
    </source>
</evidence>
<dbReference type="RefSeq" id="WP_012744884.1">
    <property type="nucleotide sequence ID" value="NC_012785.1"/>
</dbReference>
<name>C5CDS8_KOSOT</name>
<dbReference type="PROSITE" id="PS50110">
    <property type="entry name" value="RESPONSE_REGULATORY"/>
    <property type="match status" value="1"/>
</dbReference>
<dbReference type="OrthoDB" id="9790669at2"/>